<name>A0AAD8DT55_MYTSE</name>
<dbReference type="GO" id="GO:0008285">
    <property type="term" value="P:negative regulation of cell population proliferation"/>
    <property type="evidence" value="ECO:0007669"/>
    <property type="project" value="TreeGrafter"/>
</dbReference>
<proteinExistence type="predicted"/>
<dbReference type="Pfam" id="PF05053">
    <property type="entry name" value="Menin"/>
    <property type="match status" value="2"/>
</dbReference>
<evidence type="ECO:0000256" key="10">
    <source>
        <dbReference type="SAM" id="MobiDB-lite"/>
    </source>
</evidence>
<keyword evidence="9" id="KW-0539">Nucleus</keyword>
<organism evidence="11 12">
    <name type="scientific">Mythimna separata</name>
    <name type="common">Oriental armyworm</name>
    <name type="synonym">Pseudaletia separata</name>
    <dbReference type="NCBI Taxonomy" id="271217"/>
    <lineage>
        <taxon>Eukaryota</taxon>
        <taxon>Metazoa</taxon>
        <taxon>Ecdysozoa</taxon>
        <taxon>Arthropoda</taxon>
        <taxon>Hexapoda</taxon>
        <taxon>Insecta</taxon>
        <taxon>Pterygota</taxon>
        <taxon>Neoptera</taxon>
        <taxon>Endopterygota</taxon>
        <taxon>Lepidoptera</taxon>
        <taxon>Glossata</taxon>
        <taxon>Ditrysia</taxon>
        <taxon>Noctuoidea</taxon>
        <taxon>Noctuidae</taxon>
        <taxon>Noctuinae</taxon>
        <taxon>Hadenini</taxon>
        <taxon>Mythimna</taxon>
    </lineage>
</organism>
<dbReference type="PANTHER" id="PTHR12693:SF3">
    <property type="entry name" value="MENIN"/>
    <property type="match status" value="1"/>
</dbReference>
<feature type="region of interest" description="Disordered" evidence="10">
    <location>
        <begin position="569"/>
        <end position="604"/>
    </location>
</feature>
<dbReference type="GO" id="GO:0006325">
    <property type="term" value="P:chromatin organization"/>
    <property type="evidence" value="ECO:0007669"/>
    <property type="project" value="UniProtKB-KW"/>
</dbReference>
<evidence type="ECO:0000256" key="6">
    <source>
        <dbReference type="ARBA" id="ARBA00023015"/>
    </source>
</evidence>
<feature type="region of interest" description="Disordered" evidence="10">
    <location>
        <begin position="147"/>
        <end position="177"/>
    </location>
</feature>
<dbReference type="AlphaFoldDB" id="A0AAD8DT55"/>
<evidence type="ECO:0000256" key="5">
    <source>
        <dbReference type="ARBA" id="ARBA00022853"/>
    </source>
</evidence>
<dbReference type="Proteomes" id="UP001231518">
    <property type="component" value="Chromosome 12"/>
</dbReference>
<feature type="region of interest" description="Disordered" evidence="10">
    <location>
        <begin position="647"/>
        <end position="682"/>
    </location>
</feature>
<dbReference type="GO" id="GO:0035097">
    <property type="term" value="C:histone methyltransferase complex"/>
    <property type="evidence" value="ECO:0007669"/>
    <property type="project" value="TreeGrafter"/>
</dbReference>
<dbReference type="GO" id="GO:0000785">
    <property type="term" value="C:chromatin"/>
    <property type="evidence" value="ECO:0007669"/>
    <property type="project" value="TreeGrafter"/>
</dbReference>
<comment type="caution">
    <text evidence="11">The sequence shown here is derived from an EMBL/GenBank/DDBJ whole genome shotgun (WGS) entry which is preliminary data.</text>
</comment>
<dbReference type="GO" id="GO:0006357">
    <property type="term" value="P:regulation of transcription by RNA polymerase II"/>
    <property type="evidence" value="ECO:0007669"/>
    <property type="project" value="TreeGrafter"/>
</dbReference>
<dbReference type="PANTHER" id="PTHR12693">
    <property type="entry name" value="MENIN"/>
    <property type="match status" value="1"/>
</dbReference>
<accession>A0AAD8DT55</accession>
<evidence type="ECO:0000256" key="3">
    <source>
        <dbReference type="ARBA" id="ARBA00022491"/>
    </source>
</evidence>
<dbReference type="CDD" id="cd14456">
    <property type="entry name" value="Menin"/>
    <property type="match status" value="1"/>
</dbReference>
<dbReference type="GO" id="GO:0003682">
    <property type="term" value="F:chromatin binding"/>
    <property type="evidence" value="ECO:0007669"/>
    <property type="project" value="TreeGrafter"/>
</dbReference>
<evidence type="ECO:0000313" key="12">
    <source>
        <dbReference type="Proteomes" id="UP001231518"/>
    </source>
</evidence>
<feature type="compositionally biased region" description="Polar residues" evidence="10">
    <location>
        <begin position="592"/>
        <end position="601"/>
    </location>
</feature>
<evidence type="ECO:0000256" key="7">
    <source>
        <dbReference type="ARBA" id="ARBA00023125"/>
    </source>
</evidence>
<keyword evidence="5" id="KW-0156">Chromatin regulator</keyword>
<dbReference type="GO" id="GO:0045786">
    <property type="term" value="P:negative regulation of cell cycle"/>
    <property type="evidence" value="ECO:0007669"/>
    <property type="project" value="TreeGrafter"/>
</dbReference>
<comment type="subcellular location">
    <subcellularLocation>
        <location evidence="1">Nucleus</location>
    </subcellularLocation>
</comment>
<evidence type="ECO:0000256" key="2">
    <source>
        <dbReference type="ARBA" id="ARBA00021162"/>
    </source>
</evidence>
<feature type="compositionally biased region" description="Basic and acidic residues" evidence="10">
    <location>
        <begin position="569"/>
        <end position="591"/>
    </location>
</feature>
<keyword evidence="6" id="KW-0805">Transcription regulation</keyword>
<keyword evidence="3" id="KW-0678">Repressor</keyword>
<keyword evidence="12" id="KW-1185">Reference proteome</keyword>
<dbReference type="InterPro" id="IPR007747">
    <property type="entry name" value="Menin"/>
</dbReference>
<evidence type="ECO:0000313" key="11">
    <source>
        <dbReference type="EMBL" id="KAJ8721508.1"/>
    </source>
</evidence>
<evidence type="ECO:0000256" key="1">
    <source>
        <dbReference type="ARBA" id="ARBA00004123"/>
    </source>
</evidence>
<keyword evidence="4" id="KW-0597">Phosphoprotein</keyword>
<dbReference type="GO" id="GO:0000976">
    <property type="term" value="F:transcription cis-regulatory region binding"/>
    <property type="evidence" value="ECO:0007669"/>
    <property type="project" value="TreeGrafter"/>
</dbReference>
<keyword evidence="7" id="KW-0238">DNA-binding</keyword>
<dbReference type="EMBL" id="JARGEI010000013">
    <property type="protein sequence ID" value="KAJ8721508.1"/>
    <property type="molecule type" value="Genomic_DNA"/>
</dbReference>
<evidence type="ECO:0000256" key="4">
    <source>
        <dbReference type="ARBA" id="ARBA00022553"/>
    </source>
</evidence>
<protein>
    <recommendedName>
        <fullName evidence="2">Menin</fullName>
    </recommendedName>
</protein>
<dbReference type="GO" id="GO:0000403">
    <property type="term" value="F:Y-form DNA binding"/>
    <property type="evidence" value="ECO:0007669"/>
    <property type="project" value="TreeGrafter"/>
</dbReference>
<evidence type="ECO:0000256" key="9">
    <source>
        <dbReference type="ARBA" id="ARBA00023242"/>
    </source>
</evidence>
<sequence length="682" mass="76758">MALPREFTTLGELADLDVPGDREVLDRLIEVVDQVYPRTWRDWNVIGYSKEDLFGSRMDPQILNKLRFAIPTISMVKCFDPNTTSVSEKRFKSYKLSLLEWPFCRALIMNPKSLATRIHGSASNLEMFMAAIGDIGDDLISREEAENLMSGTEKRKRPSSQSSHYGGNKKQKSDSAEEIKILKEQTKTLQNMMAQLLNNQTYSTTRSECSKTYDEDDLVSVADTSSLIEEEKENSGRASSICEAPGNKLDCFGVAFAVTAGCQVLGKQDVHLALSEDHAWVVFGKDGTETAEVTWHGKGNEDKRGRSVGDGVSARSWLYVAGKPVICTRVMELAALVSSINPTLTQTTDVHEIAQMQHKLLWLLYDSGHLDAYPMALGNLGDLDEYMRIANCAVEADVDLPLHNELDNLRPDGTPRPDPAALYAQAIRSSRTNYEDRHVYPYTFQGGHYHRNKMYKEAFHAWACAGDVIRHYNYSRDDEEIYKEFSEIANELIPQLMKAESSGHSARSILKDPECFASLLRFYDGICKWEEGSQTPILHIGWAKPLVSTISKFDAEVRAQVHIICKTDTDDHSESNKGSENVEKDKGENDKWNNNSENTEMSVREQLTAAVNSRPRVTLYSHKMAALRPLLLAERLNTHALQLQLTAQSQLQRPQAPTKKRDVDDANSSLPTARAKRARRER</sequence>
<gene>
    <name evidence="11" type="ORF">PYW07_002283</name>
</gene>
<keyword evidence="8" id="KW-0804">Transcription</keyword>
<evidence type="ECO:0000256" key="8">
    <source>
        <dbReference type="ARBA" id="ARBA00023163"/>
    </source>
</evidence>
<reference evidence="11" key="1">
    <citation type="submission" date="2023-03" db="EMBL/GenBank/DDBJ databases">
        <title>Chromosome-level genomes of two armyworms, Mythimna separata and Mythimna loreyi, provide insights into the biosynthesis and reception of sex pheromones.</title>
        <authorList>
            <person name="Zhao H."/>
        </authorList>
    </citation>
    <scope>NUCLEOTIDE SEQUENCE</scope>
    <source>
        <strain evidence="11">BeijingLab</strain>
        <tissue evidence="11">Pupa</tissue>
    </source>
</reference>